<evidence type="ECO:0000256" key="1">
    <source>
        <dbReference type="SAM" id="Phobius"/>
    </source>
</evidence>
<comment type="caution">
    <text evidence="2">The sequence shown here is derived from an EMBL/GenBank/DDBJ whole genome shotgun (WGS) entry which is preliminary data.</text>
</comment>
<organism evidence="2 3">
    <name type="scientific">Phytophthora oleae</name>
    <dbReference type="NCBI Taxonomy" id="2107226"/>
    <lineage>
        <taxon>Eukaryota</taxon>
        <taxon>Sar</taxon>
        <taxon>Stramenopiles</taxon>
        <taxon>Oomycota</taxon>
        <taxon>Peronosporomycetes</taxon>
        <taxon>Peronosporales</taxon>
        <taxon>Peronosporaceae</taxon>
        <taxon>Phytophthora</taxon>
    </lineage>
</organism>
<name>A0ABD3FBE8_9STRA</name>
<dbReference type="Proteomes" id="UP001632037">
    <property type="component" value="Unassembled WGS sequence"/>
</dbReference>
<accession>A0ABD3FBE8</accession>
<evidence type="ECO:0000313" key="2">
    <source>
        <dbReference type="EMBL" id="KAL3664202.1"/>
    </source>
</evidence>
<gene>
    <name evidence="2" type="ORF">V7S43_010531</name>
</gene>
<evidence type="ECO:0000313" key="3">
    <source>
        <dbReference type="Proteomes" id="UP001632037"/>
    </source>
</evidence>
<sequence length="127" mass="13246">MATRGSSAWYSRRSGSQFTIRLLLDMADDWLADITLGFGANAAVVLLCWLRGAPSSTGLQLSSDTRRAVESRNGPSIYATFPGHFSNGLCGEDVQLAGGVVVTVAVMAAVAAEITATAASMSRSAME</sequence>
<keyword evidence="3" id="KW-1185">Reference proteome</keyword>
<keyword evidence="1" id="KW-0472">Membrane</keyword>
<feature type="transmembrane region" description="Helical" evidence="1">
    <location>
        <begin position="30"/>
        <end position="50"/>
    </location>
</feature>
<proteinExistence type="predicted"/>
<dbReference type="AlphaFoldDB" id="A0ABD3FBE8"/>
<protein>
    <submittedName>
        <fullName evidence="2">Uncharacterized protein</fullName>
    </submittedName>
</protein>
<reference evidence="2 3" key="1">
    <citation type="submission" date="2024-09" db="EMBL/GenBank/DDBJ databases">
        <title>Genome sequencing and assembly of Phytophthora oleae, isolate VK10A, causative agent of rot of olive drupes.</title>
        <authorList>
            <person name="Conti Taguali S."/>
            <person name="Riolo M."/>
            <person name="La Spada F."/>
            <person name="Cacciola S.O."/>
            <person name="Dionisio G."/>
        </authorList>
    </citation>
    <scope>NUCLEOTIDE SEQUENCE [LARGE SCALE GENOMIC DNA]</scope>
    <source>
        <strain evidence="2 3">VK10A</strain>
    </source>
</reference>
<keyword evidence="1" id="KW-1133">Transmembrane helix</keyword>
<dbReference type="EMBL" id="JBIMZQ010000024">
    <property type="protein sequence ID" value="KAL3664202.1"/>
    <property type="molecule type" value="Genomic_DNA"/>
</dbReference>
<keyword evidence="1" id="KW-0812">Transmembrane</keyword>